<dbReference type="RefSeq" id="WP_301638250.1">
    <property type="nucleotide sequence ID" value="NZ_JADYTN010000017.1"/>
</dbReference>
<proteinExistence type="predicted"/>
<dbReference type="PROSITE" id="PS51257">
    <property type="entry name" value="PROKAR_LIPOPROTEIN"/>
    <property type="match status" value="1"/>
</dbReference>
<comment type="caution">
    <text evidence="2">The sequence shown here is derived from an EMBL/GenBank/DDBJ whole genome shotgun (WGS) entry which is preliminary data.</text>
</comment>
<feature type="signal peptide" evidence="1">
    <location>
        <begin position="1"/>
        <end position="26"/>
    </location>
</feature>
<feature type="chain" id="PRO_5046545528" evidence="1">
    <location>
        <begin position="27"/>
        <end position="333"/>
    </location>
</feature>
<accession>A0ABS9CHA0</accession>
<organism evidence="2 3">
    <name type="scientific">Xylanibacter brevis</name>
    <dbReference type="NCBI Taxonomy" id="83231"/>
    <lineage>
        <taxon>Bacteria</taxon>
        <taxon>Pseudomonadati</taxon>
        <taxon>Bacteroidota</taxon>
        <taxon>Bacteroidia</taxon>
        <taxon>Bacteroidales</taxon>
        <taxon>Prevotellaceae</taxon>
        <taxon>Xylanibacter</taxon>
    </lineage>
</organism>
<sequence>MKKTIFSVIMLAIVGVCTITTLSACSDDDDNKKDNGDGITINGVDQVEYFRQFLGAFTKNDILGTPFRMKAIDKLTPTVYSYFVEDEKEAETLFLTWIPQEARKAVVRNGNTIVYTPRDAQGAKQGTITFRAALPSETATFAVVEFKDVSKIKGIDKIKFQPESANPDNMEFGGVPQHLTLEEVKSGNWFWGKVQKGDFFDYPYGTRLYYSAALPKLITGKELIEKMGDKFWYSNYAFESFCIMTSLDTKFNDHVCDNINPGDHKIIIEAGKYFGGDEIMIKTAEIYINKTYKDIMISECDPPVDEAFESLDESEQYWVCQGYIVDYKSGMSY</sequence>
<keyword evidence="3" id="KW-1185">Reference proteome</keyword>
<evidence type="ECO:0000313" key="3">
    <source>
        <dbReference type="Proteomes" id="UP001200470"/>
    </source>
</evidence>
<gene>
    <name evidence="2" type="ORF">I6E12_08330</name>
</gene>
<reference evidence="2 3" key="1">
    <citation type="submission" date="2020-12" db="EMBL/GenBank/DDBJ databases">
        <title>Whole genome sequences of gut porcine anaerobes.</title>
        <authorList>
            <person name="Kubasova T."/>
            <person name="Jahodarova E."/>
            <person name="Rychlik I."/>
        </authorList>
    </citation>
    <scope>NUCLEOTIDE SEQUENCE [LARGE SCALE GENOMIC DNA]</scope>
    <source>
        <strain evidence="2 3">An925</strain>
    </source>
</reference>
<evidence type="ECO:0000256" key="1">
    <source>
        <dbReference type="SAM" id="SignalP"/>
    </source>
</evidence>
<name>A0ABS9CHA0_9BACT</name>
<protein>
    <submittedName>
        <fullName evidence="2">Uncharacterized protein</fullName>
    </submittedName>
</protein>
<evidence type="ECO:0000313" key="2">
    <source>
        <dbReference type="EMBL" id="MCF2564117.1"/>
    </source>
</evidence>
<dbReference type="EMBL" id="JADYTN010000017">
    <property type="protein sequence ID" value="MCF2564117.1"/>
    <property type="molecule type" value="Genomic_DNA"/>
</dbReference>
<dbReference type="Proteomes" id="UP001200470">
    <property type="component" value="Unassembled WGS sequence"/>
</dbReference>
<keyword evidence="1" id="KW-0732">Signal</keyword>